<dbReference type="InterPro" id="IPR050547">
    <property type="entry name" value="DEAD_box_RNA_helicases"/>
</dbReference>
<keyword evidence="8" id="KW-1185">Reference proteome</keyword>
<accession>A0A7S8HEU1</accession>
<feature type="domain" description="Helicase ATP-binding" evidence="5">
    <location>
        <begin position="20"/>
        <end position="191"/>
    </location>
</feature>
<keyword evidence="3 7" id="KW-0347">Helicase</keyword>
<dbReference type="GO" id="GO:0005829">
    <property type="term" value="C:cytosol"/>
    <property type="evidence" value="ECO:0007669"/>
    <property type="project" value="TreeGrafter"/>
</dbReference>
<dbReference type="InterPro" id="IPR001650">
    <property type="entry name" value="Helicase_C-like"/>
</dbReference>
<organism evidence="7 8">
    <name type="scientific">Mangrovibacillus cuniculi</name>
    <dbReference type="NCBI Taxonomy" id="2593652"/>
    <lineage>
        <taxon>Bacteria</taxon>
        <taxon>Bacillati</taxon>
        <taxon>Bacillota</taxon>
        <taxon>Bacilli</taxon>
        <taxon>Bacillales</taxon>
        <taxon>Bacillaceae</taxon>
        <taxon>Mangrovibacillus</taxon>
    </lineage>
</organism>
<proteinExistence type="predicted"/>
<evidence type="ECO:0000256" key="2">
    <source>
        <dbReference type="ARBA" id="ARBA00022801"/>
    </source>
</evidence>
<dbReference type="SUPFAM" id="SSF52540">
    <property type="entry name" value="P-loop containing nucleoside triphosphate hydrolases"/>
    <property type="match status" value="1"/>
</dbReference>
<evidence type="ECO:0000256" key="1">
    <source>
        <dbReference type="ARBA" id="ARBA00022741"/>
    </source>
</evidence>
<feature type="domain" description="Helicase C-terminal" evidence="6">
    <location>
        <begin position="203"/>
        <end position="365"/>
    </location>
</feature>
<dbReference type="GO" id="GO:0033592">
    <property type="term" value="F:RNA strand annealing activity"/>
    <property type="evidence" value="ECO:0007669"/>
    <property type="project" value="TreeGrafter"/>
</dbReference>
<dbReference type="PROSITE" id="PS51192">
    <property type="entry name" value="HELICASE_ATP_BIND_1"/>
    <property type="match status" value="1"/>
</dbReference>
<dbReference type="AlphaFoldDB" id="A0A7S8HEU1"/>
<dbReference type="SMART" id="SM00487">
    <property type="entry name" value="DEXDc"/>
    <property type="match status" value="1"/>
</dbReference>
<protein>
    <submittedName>
        <fullName evidence="7">DEAD/DEAH box helicase</fullName>
    </submittedName>
</protein>
<dbReference type="GO" id="GO:0003724">
    <property type="term" value="F:RNA helicase activity"/>
    <property type="evidence" value="ECO:0007669"/>
    <property type="project" value="TreeGrafter"/>
</dbReference>
<dbReference type="PANTHER" id="PTHR47963">
    <property type="entry name" value="DEAD-BOX ATP-DEPENDENT RNA HELICASE 47, MITOCHONDRIAL"/>
    <property type="match status" value="1"/>
</dbReference>
<dbReference type="InterPro" id="IPR011545">
    <property type="entry name" value="DEAD/DEAH_box_helicase_dom"/>
</dbReference>
<dbReference type="InterPro" id="IPR014001">
    <property type="entry name" value="Helicase_ATP-bd"/>
</dbReference>
<dbReference type="CDD" id="cd18787">
    <property type="entry name" value="SF2_C_DEAD"/>
    <property type="match status" value="1"/>
</dbReference>
<dbReference type="GO" id="GO:0016787">
    <property type="term" value="F:hydrolase activity"/>
    <property type="evidence" value="ECO:0007669"/>
    <property type="project" value="UniProtKB-KW"/>
</dbReference>
<dbReference type="KEGG" id="mcui:G8O30_01435"/>
<evidence type="ECO:0000259" key="5">
    <source>
        <dbReference type="PROSITE" id="PS51192"/>
    </source>
</evidence>
<name>A0A7S8HEU1_9BACI</name>
<dbReference type="SMART" id="SM00490">
    <property type="entry name" value="HELICc"/>
    <property type="match status" value="1"/>
</dbReference>
<gene>
    <name evidence="7" type="ORF">G8O30_01435</name>
</gene>
<dbReference type="InterPro" id="IPR027417">
    <property type="entry name" value="P-loop_NTPase"/>
</dbReference>
<dbReference type="Pfam" id="PF00271">
    <property type="entry name" value="Helicase_C"/>
    <property type="match status" value="1"/>
</dbReference>
<dbReference type="CDD" id="cd00268">
    <property type="entry name" value="DEADc"/>
    <property type="match status" value="1"/>
</dbReference>
<evidence type="ECO:0000313" key="8">
    <source>
        <dbReference type="Proteomes" id="UP000593626"/>
    </source>
</evidence>
<reference evidence="7 8" key="1">
    <citation type="submission" date="2019-07" db="EMBL/GenBank/DDBJ databases">
        <title>Genome sequence of 2 isolates from Red Sea Mangroves.</title>
        <authorList>
            <person name="Sefrji F."/>
            <person name="Michoud G."/>
            <person name="Merlino G."/>
            <person name="Daffonchio D."/>
        </authorList>
    </citation>
    <scope>NUCLEOTIDE SEQUENCE [LARGE SCALE GENOMIC DNA]</scope>
    <source>
        <strain evidence="7 8">R1DC41</strain>
    </source>
</reference>
<dbReference type="GO" id="GO:0005524">
    <property type="term" value="F:ATP binding"/>
    <property type="evidence" value="ECO:0007669"/>
    <property type="project" value="UniProtKB-KW"/>
</dbReference>
<evidence type="ECO:0000256" key="4">
    <source>
        <dbReference type="ARBA" id="ARBA00022840"/>
    </source>
</evidence>
<keyword evidence="2" id="KW-0378">Hydrolase</keyword>
<dbReference type="RefSeq" id="WP_239673243.1">
    <property type="nucleotide sequence ID" value="NZ_CP049742.1"/>
</dbReference>
<dbReference type="GO" id="GO:0005840">
    <property type="term" value="C:ribosome"/>
    <property type="evidence" value="ECO:0007669"/>
    <property type="project" value="TreeGrafter"/>
</dbReference>
<dbReference type="Gene3D" id="3.40.50.300">
    <property type="entry name" value="P-loop containing nucleotide triphosphate hydrolases"/>
    <property type="match status" value="2"/>
</dbReference>
<dbReference type="PANTHER" id="PTHR47963:SF7">
    <property type="entry name" value="ATP-DEPENDENT RNA HELICASE YFML-RELATED"/>
    <property type="match status" value="1"/>
</dbReference>
<keyword evidence="4" id="KW-0067">ATP-binding</keyword>
<dbReference type="Pfam" id="PF00270">
    <property type="entry name" value="DEAD"/>
    <property type="match status" value="1"/>
</dbReference>
<sequence length="365" mass="41022">MTLWEKTGFETKTSIQEQAMPLLEEGKDVIGQSPTGTGKTLAFLLPALERIDVKKQNAQVLILASSQELIMQTYQEALKYTKEKGITAGSFIGGANIKRQVEKLKKSPQLILGTPGRVLELIKLKKLKMHAIKLIILDEADQVLAREHRKTVDTIISSTLKSERQLAAFSATMPNDIIDVAKNWMNDPTVIKVEQETLFADAKVDYFYLECEQREKSTLLEKMARFEGMRGLAFSNDITELNVLEQKLRFKKVNVRALHGEKDKLDREQAIQQFRANNVPILLATDVASRGLDIPDVGTVIHIDFPLDEDQATHRSGRTGRAGKDGQVVFLLTPREVRECKQLAASKGWNLVQKVIRASEFVDPK</sequence>
<evidence type="ECO:0000259" key="6">
    <source>
        <dbReference type="PROSITE" id="PS51194"/>
    </source>
</evidence>
<dbReference type="EMBL" id="CP049742">
    <property type="protein sequence ID" value="QPC45725.1"/>
    <property type="molecule type" value="Genomic_DNA"/>
</dbReference>
<keyword evidence="1" id="KW-0547">Nucleotide-binding</keyword>
<dbReference type="PROSITE" id="PS51194">
    <property type="entry name" value="HELICASE_CTER"/>
    <property type="match status" value="1"/>
</dbReference>
<dbReference type="InterPro" id="IPR044742">
    <property type="entry name" value="DEAD/DEAH_RhlB"/>
</dbReference>
<evidence type="ECO:0000256" key="3">
    <source>
        <dbReference type="ARBA" id="ARBA00022806"/>
    </source>
</evidence>
<dbReference type="Proteomes" id="UP000593626">
    <property type="component" value="Chromosome"/>
</dbReference>
<dbReference type="GO" id="GO:0009409">
    <property type="term" value="P:response to cold"/>
    <property type="evidence" value="ECO:0007669"/>
    <property type="project" value="TreeGrafter"/>
</dbReference>
<evidence type="ECO:0000313" key="7">
    <source>
        <dbReference type="EMBL" id="QPC45725.1"/>
    </source>
</evidence>